<dbReference type="Gene3D" id="1.10.287.70">
    <property type="match status" value="1"/>
</dbReference>
<keyword evidence="7" id="KW-1278">Translocase</keyword>
<name>A0A343AWC3_9DIPT</name>
<keyword evidence="5 12" id="KW-0812">Transmembrane</keyword>
<dbReference type="InterPro" id="IPR035973">
    <property type="entry name" value="Cyt_c_oxidase_su3-like_sf"/>
</dbReference>
<dbReference type="AlphaFoldDB" id="A0A343AWC3"/>
<evidence type="ECO:0000256" key="5">
    <source>
        <dbReference type="ARBA" id="ARBA00022692"/>
    </source>
</evidence>
<gene>
    <name evidence="15" type="primary">COX3</name>
</gene>
<evidence type="ECO:0000313" key="15">
    <source>
        <dbReference type="EMBL" id="APT41479.1"/>
    </source>
</evidence>
<evidence type="ECO:0000256" key="10">
    <source>
        <dbReference type="ARBA" id="ARBA00023136"/>
    </source>
</evidence>
<feature type="transmembrane region" description="Helical" evidence="13">
    <location>
        <begin position="79"/>
        <end position="103"/>
    </location>
</feature>
<feature type="transmembrane region" description="Helical" evidence="13">
    <location>
        <begin position="198"/>
        <end position="221"/>
    </location>
</feature>
<geneLocation type="mitochondrion" evidence="15"/>
<proteinExistence type="inferred from homology"/>
<sequence>MSTHSNHPYHLVDYSPWPLTGAIGALMVVSGLIMWFHQYSMMLLIMGTLTTLITMYQWWRDISREGTFQGLHSLPVTLGLRWGMILFIISEVFFFISFFWAFFHSSLSSAIELGAIWPPTGIFPFNPFQIPLLNTAILLASGVTVTWAHHSLIENNHSQASQGLFFTIILGIYFTILQAYEYIEASFTIADNVYGSTFFVATGFHGLHVLIGTTFLIICLIRHLQNHYSSSHHFGFEAAAWYWHFVDIVWLFLYVSIYWWGN</sequence>
<dbReference type="PANTHER" id="PTHR11403:SF7">
    <property type="entry name" value="CYTOCHROME C OXIDASE SUBUNIT 3"/>
    <property type="match status" value="1"/>
</dbReference>
<organism evidence="15">
    <name type="scientific">Viannamyia furcata</name>
    <dbReference type="NCBI Taxonomy" id="1629544"/>
    <lineage>
        <taxon>Eukaryota</taxon>
        <taxon>Metazoa</taxon>
        <taxon>Ecdysozoa</taxon>
        <taxon>Arthropoda</taxon>
        <taxon>Hexapoda</taxon>
        <taxon>Insecta</taxon>
        <taxon>Pterygota</taxon>
        <taxon>Neoptera</taxon>
        <taxon>Endopterygota</taxon>
        <taxon>Diptera</taxon>
        <taxon>Nematocera</taxon>
        <taxon>Psychodoidea</taxon>
        <taxon>Psychodidae</taxon>
        <taxon>Viannamyia</taxon>
    </lineage>
</organism>
<evidence type="ECO:0000256" key="1">
    <source>
        <dbReference type="ARBA" id="ARBA00004448"/>
    </source>
</evidence>
<dbReference type="FunFam" id="1.10.287.70:FF:000048">
    <property type="entry name" value="Cytochrome c oxidase subunit 3"/>
    <property type="match status" value="1"/>
</dbReference>
<evidence type="ECO:0000256" key="7">
    <source>
        <dbReference type="ARBA" id="ARBA00022967"/>
    </source>
</evidence>
<keyword evidence="10 13" id="KW-0472">Membrane</keyword>
<dbReference type="InterPro" id="IPR013833">
    <property type="entry name" value="Cyt_c_oxidase_su3_a-hlx"/>
</dbReference>
<accession>A0A343AWC3</accession>
<dbReference type="Gene3D" id="1.20.120.80">
    <property type="entry name" value="Cytochrome c oxidase, subunit III, four-helix bundle"/>
    <property type="match status" value="1"/>
</dbReference>
<keyword evidence="6" id="KW-0999">Mitochondrion inner membrane</keyword>
<dbReference type="SUPFAM" id="SSF81452">
    <property type="entry name" value="Cytochrome c oxidase subunit III-like"/>
    <property type="match status" value="1"/>
</dbReference>
<comment type="function">
    <text evidence="12">Component of the cytochrome c oxidase, the last enzyme in the mitochondrial electron transport chain which drives oxidative phosphorylation. The respiratory chain contains 3 multisubunit complexes succinate dehydrogenase (complex II, CII), ubiquinol-cytochrome c oxidoreductase (cytochrome b-c1 complex, complex III, CIII) and cytochrome c oxidase (complex IV, CIV), that cooperate to transfer electrons derived from NADH and succinate to molecular oxygen, creating an electrochemical gradient over the inner membrane that drives transmembrane transport and the ATP synthase. Cytochrome c oxidase is the component of the respiratory chain that catalyzes the reduction of oxygen to water. Electrons originating from reduced cytochrome c in the intermembrane space (IMS) are transferred via the dinuclear copper A center (CU(A)) of subunit 2 and heme A of subunit 1 to the active site in subunit 1, a binuclear center (BNC) formed by heme A3 and copper B (CU(B)). The BNC reduces molecular oxygen to 2 water molecules using 4 electrons from cytochrome c in the IMS and 4 protons from the mitochondrial matrix.</text>
</comment>
<evidence type="ECO:0000256" key="2">
    <source>
        <dbReference type="ARBA" id="ARBA00010581"/>
    </source>
</evidence>
<dbReference type="PANTHER" id="PTHR11403">
    <property type="entry name" value="CYTOCHROME C OXIDASE SUBUNIT III"/>
    <property type="match status" value="1"/>
</dbReference>
<feature type="transmembrane region" description="Helical" evidence="13">
    <location>
        <begin position="43"/>
        <end position="59"/>
    </location>
</feature>
<dbReference type="FunFam" id="1.20.120.80:FF:000002">
    <property type="entry name" value="Cytochrome c oxidase subunit 3"/>
    <property type="match status" value="1"/>
</dbReference>
<feature type="transmembrane region" description="Helical" evidence="13">
    <location>
        <begin position="17"/>
        <end position="36"/>
    </location>
</feature>
<comment type="similarity">
    <text evidence="2 12">Belongs to the cytochrome c oxidase subunit 3 family.</text>
</comment>
<dbReference type="InterPro" id="IPR033945">
    <property type="entry name" value="Cyt_c_oxase_su3_dom"/>
</dbReference>
<feature type="domain" description="Heme-copper oxidase subunit III family profile" evidence="14">
    <location>
        <begin position="5"/>
        <end position="262"/>
    </location>
</feature>
<comment type="catalytic activity">
    <reaction evidence="11">
        <text>4 Fe(II)-[cytochrome c] + O2 + 8 H(+)(in) = 4 Fe(III)-[cytochrome c] + 2 H2O + 4 H(+)(out)</text>
        <dbReference type="Rhea" id="RHEA:11436"/>
        <dbReference type="Rhea" id="RHEA-COMP:10350"/>
        <dbReference type="Rhea" id="RHEA-COMP:14399"/>
        <dbReference type="ChEBI" id="CHEBI:15377"/>
        <dbReference type="ChEBI" id="CHEBI:15378"/>
        <dbReference type="ChEBI" id="CHEBI:15379"/>
        <dbReference type="ChEBI" id="CHEBI:29033"/>
        <dbReference type="ChEBI" id="CHEBI:29034"/>
        <dbReference type="EC" id="7.1.1.9"/>
    </reaction>
    <physiologicalReaction direction="left-to-right" evidence="11">
        <dbReference type="Rhea" id="RHEA:11437"/>
    </physiologicalReaction>
</comment>
<dbReference type="GO" id="GO:0006123">
    <property type="term" value="P:mitochondrial electron transport, cytochrome c to oxygen"/>
    <property type="evidence" value="ECO:0007669"/>
    <property type="project" value="TreeGrafter"/>
</dbReference>
<reference evidence="15" key="1">
    <citation type="submission" date="2016-05" db="EMBL/GenBank/DDBJ databases">
        <title>Phylogenomics of neotropical sand flies (Diptera, Psychodidae): an assessment of the genome skimming approach.</title>
        <authorList>
            <person name="Kocher A."/>
            <person name="Verschuren P."/>
            <person name="Gantier J.-C."/>
            <person name="Jeziorski C."/>
            <person name="Girod R."/>
            <person name="Murienne J."/>
        </authorList>
    </citation>
    <scope>NUCLEOTIDE SEQUENCE</scope>
</reference>
<comment type="subunit">
    <text evidence="3">Component of the cytochrome c oxidase (complex IV, CIV), a multisubunit enzyme composed of a catalytic core of 3 subunits and several supernumerary subunits. The complex exists as a monomer or a dimer and forms supercomplexes (SCs) in the inner mitochondrial membrane with ubiquinol-cytochrome c oxidoreductase (cytochrome b-c1 complex, complex III, CIII).</text>
</comment>
<dbReference type="CDD" id="cd01665">
    <property type="entry name" value="Cyt_c_Oxidase_III"/>
    <property type="match status" value="1"/>
</dbReference>
<evidence type="ECO:0000256" key="11">
    <source>
        <dbReference type="ARBA" id="ARBA00049512"/>
    </source>
</evidence>
<keyword evidence="9 12" id="KW-0496">Mitochondrion</keyword>
<feature type="transmembrane region" description="Helical" evidence="13">
    <location>
        <begin position="163"/>
        <end position="183"/>
    </location>
</feature>
<evidence type="ECO:0000256" key="13">
    <source>
        <dbReference type="SAM" id="Phobius"/>
    </source>
</evidence>
<keyword evidence="8 13" id="KW-1133">Transmembrane helix</keyword>
<feature type="transmembrane region" description="Helical" evidence="13">
    <location>
        <begin position="241"/>
        <end position="261"/>
    </location>
</feature>
<evidence type="ECO:0000256" key="9">
    <source>
        <dbReference type="ARBA" id="ARBA00023128"/>
    </source>
</evidence>
<dbReference type="EMBL" id="KX356034">
    <property type="protein sequence ID" value="APT41479.1"/>
    <property type="molecule type" value="Genomic_DNA"/>
</dbReference>
<dbReference type="GO" id="GO:0004129">
    <property type="term" value="F:cytochrome-c oxidase activity"/>
    <property type="evidence" value="ECO:0007669"/>
    <property type="project" value="UniProtKB-EC"/>
</dbReference>
<evidence type="ECO:0000256" key="6">
    <source>
        <dbReference type="ARBA" id="ARBA00022792"/>
    </source>
</evidence>
<dbReference type="Pfam" id="PF00510">
    <property type="entry name" value="COX3"/>
    <property type="match status" value="1"/>
</dbReference>
<protein>
    <recommendedName>
        <fullName evidence="4 12">Cytochrome c oxidase subunit 3</fullName>
    </recommendedName>
</protein>
<dbReference type="GO" id="GO:0005743">
    <property type="term" value="C:mitochondrial inner membrane"/>
    <property type="evidence" value="ECO:0007669"/>
    <property type="project" value="UniProtKB-SubCell"/>
</dbReference>
<dbReference type="InterPro" id="IPR024791">
    <property type="entry name" value="Cyt_c/ubiquinol_Oxase_su3"/>
</dbReference>
<evidence type="ECO:0000256" key="3">
    <source>
        <dbReference type="ARBA" id="ARBA00011164"/>
    </source>
</evidence>
<dbReference type="InterPro" id="IPR000298">
    <property type="entry name" value="Cyt_c_oxidase-like_su3"/>
</dbReference>
<comment type="subcellular location">
    <subcellularLocation>
        <location evidence="1">Mitochondrion inner membrane</location>
        <topology evidence="1">Multi-pass membrane protein</topology>
    </subcellularLocation>
</comment>
<evidence type="ECO:0000259" key="14">
    <source>
        <dbReference type="PROSITE" id="PS50253"/>
    </source>
</evidence>
<evidence type="ECO:0000256" key="4">
    <source>
        <dbReference type="ARBA" id="ARBA00015944"/>
    </source>
</evidence>
<evidence type="ECO:0000256" key="12">
    <source>
        <dbReference type="RuleBase" id="RU003375"/>
    </source>
</evidence>
<evidence type="ECO:0000256" key="8">
    <source>
        <dbReference type="ARBA" id="ARBA00022989"/>
    </source>
</evidence>
<dbReference type="PROSITE" id="PS50253">
    <property type="entry name" value="COX3"/>
    <property type="match status" value="1"/>
</dbReference>